<dbReference type="InterPro" id="IPR036390">
    <property type="entry name" value="WH_DNA-bd_sf"/>
</dbReference>
<dbReference type="InterPro" id="IPR019887">
    <property type="entry name" value="Tscrpt_reg_AsnC/Lrp_C"/>
</dbReference>
<dbReference type="PRINTS" id="PR00033">
    <property type="entry name" value="HTHASNC"/>
</dbReference>
<dbReference type="Proteomes" id="UP001216390">
    <property type="component" value="Chromosome"/>
</dbReference>
<protein>
    <submittedName>
        <fullName evidence="5">Lrp/AsnC family transcriptional regulator</fullName>
    </submittedName>
</protein>
<dbReference type="SMART" id="SM00344">
    <property type="entry name" value="HTH_ASNC"/>
    <property type="match status" value="1"/>
</dbReference>
<organism evidence="5 6">
    <name type="scientific">Iamia majanohamensis</name>
    <dbReference type="NCBI Taxonomy" id="467976"/>
    <lineage>
        <taxon>Bacteria</taxon>
        <taxon>Bacillati</taxon>
        <taxon>Actinomycetota</taxon>
        <taxon>Acidimicrobiia</taxon>
        <taxon>Acidimicrobiales</taxon>
        <taxon>Iamiaceae</taxon>
        <taxon>Iamia</taxon>
    </lineage>
</organism>
<dbReference type="PROSITE" id="PS50956">
    <property type="entry name" value="HTH_ASNC_2"/>
    <property type="match status" value="1"/>
</dbReference>
<dbReference type="InterPro" id="IPR011008">
    <property type="entry name" value="Dimeric_a/b-barrel"/>
</dbReference>
<dbReference type="InterPro" id="IPR000485">
    <property type="entry name" value="AsnC-type_HTH_dom"/>
</dbReference>
<dbReference type="GO" id="GO:0043200">
    <property type="term" value="P:response to amino acid"/>
    <property type="evidence" value="ECO:0007669"/>
    <property type="project" value="TreeGrafter"/>
</dbReference>
<dbReference type="Pfam" id="PF13404">
    <property type="entry name" value="HTH_AsnC-type"/>
    <property type="match status" value="1"/>
</dbReference>
<accession>A0AAE9Y5D5</accession>
<keyword evidence="6" id="KW-1185">Reference proteome</keyword>
<dbReference type="PANTHER" id="PTHR30154">
    <property type="entry name" value="LEUCINE-RESPONSIVE REGULATORY PROTEIN"/>
    <property type="match status" value="1"/>
</dbReference>
<dbReference type="InterPro" id="IPR019888">
    <property type="entry name" value="Tscrpt_reg_AsnC-like"/>
</dbReference>
<evidence type="ECO:0000259" key="4">
    <source>
        <dbReference type="PROSITE" id="PS50956"/>
    </source>
</evidence>
<dbReference type="AlphaFoldDB" id="A0AAE9Y5D5"/>
<dbReference type="KEGG" id="ima:PO878_14445"/>
<evidence type="ECO:0000313" key="5">
    <source>
        <dbReference type="EMBL" id="WCO65701.1"/>
    </source>
</evidence>
<dbReference type="SUPFAM" id="SSF46785">
    <property type="entry name" value="Winged helix' DNA-binding domain"/>
    <property type="match status" value="1"/>
</dbReference>
<reference evidence="5" key="1">
    <citation type="submission" date="2023-01" db="EMBL/GenBank/DDBJ databases">
        <title>The diversity of Class Acidimicrobiia in South China Sea sediment environments and the proposal of Iamia marina sp. nov., a novel species of the genus Iamia.</title>
        <authorList>
            <person name="He Y."/>
            <person name="Tian X."/>
        </authorList>
    </citation>
    <scope>NUCLEOTIDE SEQUENCE</scope>
    <source>
        <strain evidence="5">DSM 19957</strain>
    </source>
</reference>
<feature type="domain" description="HTH asnC-type" evidence="4">
    <location>
        <begin position="8"/>
        <end position="69"/>
    </location>
</feature>
<dbReference type="Gene3D" id="3.30.70.920">
    <property type="match status" value="1"/>
</dbReference>
<dbReference type="PANTHER" id="PTHR30154:SF34">
    <property type="entry name" value="TRANSCRIPTIONAL REGULATOR AZLB"/>
    <property type="match status" value="1"/>
</dbReference>
<evidence type="ECO:0000256" key="2">
    <source>
        <dbReference type="ARBA" id="ARBA00023125"/>
    </source>
</evidence>
<evidence type="ECO:0000313" key="6">
    <source>
        <dbReference type="Proteomes" id="UP001216390"/>
    </source>
</evidence>
<dbReference type="Pfam" id="PF01037">
    <property type="entry name" value="AsnC_trans_reg"/>
    <property type="match status" value="1"/>
</dbReference>
<dbReference type="InterPro" id="IPR036388">
    <property type="entry name" value="WH-like_DNA-bd_sf"/>
</dbReference>
<keyword evidence="1" id="KW-0805">Transcription regulation</keyword>
<dbReference type="EMBL" id="CP116942">
    <property type="protein sequence ID" value="WCO65701.1"/>
    <property type="molecule type" value="Genomic_DNA"/>
</dbReference>
<proteinExistence type="predicted"/>
<gene>
    <name evidence="5" type="ORF">PO878_14445</name>
</gene>
<dbReference type="Gene3D" id="1.10.10.10">
    <property type="entry name" value="Winged helix-like DNA-binding domain superfamily/Winged helix DNA-binding domain"/>
    <property type="match status" value="1"/>
</dbReference>
<dbReference type="RefSeq" id="WP_272735228.1">
    <property type="nucleotide sequence ID" value="NZ_CP116942.1"/>
</dbReference>
<dbReference type="GO" id="GO:0043565">
    <property type="term" value="F:sequence-specific DNA binding"/>
    <property type="evidence" value="ECO:0007669"/>
    <property type="project" value="InterPro"/>
</dbReference>
<name>A0AAE9Y5D5_9ACTN</name>
<keyword evidence="3" id="KW-0804">Transcription</keyword>
<evidence type="ECO:0000256" key="1">
    <source>
        <dbReference type="ARBA" id="ARBA00023015"/>
    </source>
</evidence>
<evidence type="ECO:0000256" key="3">
    <source>
        <dbReference type="ARBA" id="ARBA00023163"/>
    </source>
</evidence>
<keyword evidence="2" id="KW-0238">DNA-binding</keyword>
<dbReference type="GO" id="GO:0005829">
    <property type="term" value="C:cytosol"/>
    <property type="evidence" value="ECO:0007669"/>
    <property type="project" value="TreeGrafter"/>
</dbReference>
<dbReference type="SUPFAM" id="SSF54909">
    <property type="entry name" value="Dimeric alpha+beta barrel"/>
    <property type="match status" value="1"/>
</dbReference>
<sequence length="159" mass="17360">MAGRHPPLDAIDRRLVTLLQEDARTSVPELARRAEVGRATAYARLDGLRQRGVITGFRAEVDPAAAGTPLAAYVFVDVEQQRWEQAKAALVELPGLVHLSLTSGLHDAVLLVRCADLETLRDVVLVRLHEIPEVRSAQTLFVLDEVRLAPLAPPVPPEA</sequence>